<dbReference type="Gene3D" id="2.170.130.10">
    <property type="entry name" value="TonB-dependent receptor, plug domain"/>
    <property type="match status" value="1"/>
</dbReference>
<gene>
    <name evidence="20" type="ORF">GFK26_15780</name>
</gene>
<dbReference type="InterPro" id="IPR012910">
    <property type="entry name" value="Plug_dom"/>
</dbReference>
<reference evidence="20 21" key="1">
    <citation type="submission" date="2019-10" db="EMBL/GenBank/DDBJ databases">
        <title>Complete genome sequence of Variovorax paradoxus 5C-2.</title>
        <authorList>
            <person name="Gogoleva N.E."/>
            <person name="Balkin A.S."/>
        </authorList>
    </citation>
    <scope>NUCLEOTIDE SEQUENCE [LARGE SCALE GENOMIC DNA]</scope>
    <source>
        <strain evidence="20 21">5C-2</strain>
    </source>
</reference>
<evidence type="ECO:0000313" key="21">
    <source>
        <dbReference type="Proteomes" id="UP000326780"/>
    </source>
</evidence>
<feature type="region of interest" description="Disordered" evidence="16">
    <location>
        <begin position="64"/>
        <end position="87"/>
    </location>
</feature>
<dbReference type="GO" id="GO:0038023">
    <property type="term" value="F:signaling receptor activity"/>
    <property type="evidence" value="ECO:0007669"/>
    <property type="project" value="InterPro"/>
</dbReference>
<dbReference type="InterPro" id="IPR039426">
    <property type="entry name" value="TonB-dep_rcpt-like"/>
</dbReference>
<evidence type="ECO:0000256" key="13">
    <source>
        <dbReference type="ARBA" id="ARBA00023237"/>
    </source>
</evidence>
<keyword evidence="13 14" id="KW-0998">Cell outer membrane</keyword>
<dbReference type="InterPro" id="IPR010105">
    <property type="entry name" value="TonB_sidphr_rcpt"/>
</dbReference>
<evidence type="ECO:0000256" key="10">
    <source>
        <dbReference type="ARBA" id="ARBA00023077"/>
    </source>
</evidence>
<dbReference type="RefSeq" id="WP_153282762.1">
    <property type="nucleotide sequence ID" value="NZ_CP045644.1"/>
</dbReference>
<keyword evidence="10 15" id="KW-0798">TonB box</keyword>
<dbReference type="InterPro" id="IPR000531">
    <property type="entry name" value="Beta-barrel_TonB"/>
</dbReference>
<keyword evidence="7 17" id="KW-0732">Signal</keyword>
<keyword evidence="4 14" id="KW-1134">Transmembrane beta strand</keyword>
<dbReference type="AlphaFoldDB" id="A0A5Q0M2Y9"/>
<keyword evidence="5" id="KW-0410">Iron transport</keyword>
<evidence type="ECO:0000256" key="2">
    <source>
        <dbReference type="ARBA" id="ARBA00009810"/>
    </source>
</evidence>
<dbReference type="Proteomes" id="UP000326780">
    <property type="component" value="Chromosome"/>
</dbReference>
<evidence type="ECO:0000256" key="17">
    <source>
        <dbReference type="SAM" id="SignalP"/>
    </source>
</evidence>
<keyword evidence="12 20" id="KW-0675">Receptor</keyword>
<evidence type="ECO:0000256" key="7">
    <source>
        <dbReference type="ARBA" id="ARBA00022729"/>
    </source>
</evidence>
<evidence type="ECO:0000256" key="8">
    <source>
        <dbReference type="ARBA" id="ARBA00023004"/>
    </source>
</evidence>
<evidence type="ECO:0000256" key="9">
    <source>
        <dbReference type="ARBA" id="ARBA00023065"/>
    </source>
</evidence>
<dbReference type="CDD" id="cd01347">
    <property type="entry name" value="ligand_gated_channel"/>
    <property type="match status" value="1"/>
</dbReference>
<comment type="subcellular location">
    <subcellularLocation>
        <location evidence="1 14">Cell outer membrane</location>
        <topology evidence="1 14">Multi-pass membrane protein</topology>
    </subcellularLocation>
</comment>
<keyword evidence="11 14" id="KW-0472">Membrane</keyword>
<dbReference type="GO" id="GO:0009279">
    <property type="term" value="C:cell outer membrane"/>
    <property type="evidence" value="ECO:0007669"/>
    <property type="project" value="UniProtKB-SubCell"/>
</dbReference>
<dbReference type="GO" id="GO:0015891">
    <property type="term" value="P:siderophore transport"/>
    <property type="evidence" value="ECO:0007669"/>
    <property type="project" value="InterPro"/>
</dbReference>
<keyword evidence="3 14" id="KW-0813">Transport</keyword>
<keyword evidence="6 14" id="KW-0812">Transmembrane</keyword>
<sequence length="742" mass="81116">MQLPFLPRQRLLHASLAAAFGTTAAFWSVGSHAQMPAPATSAAEGKPAAGTTLPAVTVNANSEESATGPVNGYVAKRSSTGTKTDTPIIETPQSISVVTSDRMQATGATTLKDALSYSPGVAITTFGADSRYDWLTLRGFDAYAPGFYLDGLPLRNNGNWGVWRTQNYGAERIELLRGPASVLYGASGPGGVVNVVSKRPTAEPLRELQMQIGDHNRKQIAGDFSGPIDAEGKVLYRVVGLIRDGDLPTGKMPDRRSYFAPSITWRPSGDTKLTVHAEIDRTRAGVYNRIQPQVGSLIPTAIGTRLSPSLATGDPSYDRFNTDQWLVGYEFEHRVNDTVTVRQNARYGELKVDYAGIWPLRRLATVDARNPLNPANFMFLGRYPTGSRESVSSFSIDNQVQADLRSGDWQHKVLVGLDYQRNRIDQYSFSTGSAPTINVFAPVYGGPVKEGAPWMNSDIRLAQTGLYIQDQIKWGDRWSLTLGGRYDSGDSDVFDRLSAQSTSISQNKFTKRAGLVYVAPNGVAPYLSYTESFAPTGQVDPVSRQPFKPETGKQYEAGIRYQPPGTKQSYSAAIFDLRRQNYISNDANFVPRQTGEIQVRGLELEATAELTSRVNVTASYGYTPRAIVTASANPAEVGKQANAVPRHRLAIWADYRFASGVKVGLGARYTGSNHGDGEKVAPYKVPASTVFDAMIGYDFDRWSLALNLRNLTNKDFLANCDQYGKCYYGAPRSIVATAAYRW</sequence>
<evidence type="ECO:0000256" key="3">
    <source>
        <dbReference type="ARBA" id="ARBA00022448"/>
    </source>
</evidence>
<dbReference type="GO" id="GO:0015344">
    <property type="term" value="F:siderophore uptake transmembrane transporter activity"/>
    <property type="evidence" value="ECO:0007669"/>
    <property type="project" value="TreeGrafter"/>
</dbReference>
<feature type="domain" description="TonB-dependent receptor-like beta-barrel" evidence="18">
    <location>
        <begin position="265"/>
        <end position="711"/>
    </location>
</feature>
<evidence type="ECO:0000256" key="15">
    <source>
        <dbReference type="RuleBase" id="RU003357"/>
    </source>
</evidence>
<dbReference type="InterPro" id="IPR036942">
    <property type="entry name" value="Beta-barrel_TonB_sf"/>
</dbReference>
<evidence type="ECO:0000256" key="5">
    <source>
        <dbReference type="ARBA" id="ARBA00022496"/>
    </source>
</evidence>
<name>A0A5Q0M2Y9_VARPD</name>
<evidence type="ECO:0000256" key="16">
    <source>
        <dbReference type="SAM" id="MobiDB-lite"/>
    </source>
</evidence>
<keyword evidence="9" id="KW-0406">Ion transport</keyword>
<evidence type="ECO:0000256" key="6">
    <source>
        <dbReference type="ARBA" id="ARBA00022692"/>
    </source>
</evidence>
<dbReference type="SUPFAM" id="SSF56935">
    <property type="entry name" value="Porins"/>
    <property type="match status" value="1"/>
</dbReference>
<accession>A0A5Q0M2Y9</accession>
<evidence type="ECO:0000256" key="1">
    <source>
        <dbReference type="ARBA" id="ARBA00004571"/>
    </source>
</evidence>
<evidence type="ECO:0000256" key="14">
    <source>
        <dbReference type="PROSITE-ProRule" id="PRU01360"/>
    </source>
</evidence>
<dbReference type="Gene3D" id="2.40.170.20">
    <property type="entry name" value="TonB-dependent receptor, beta-barrel domain"/>
    <property type="match status" value="1"/>
</dbReference>
<dbReference type="NCBIfam" id="TIGR01783">
    <property type="entry name" value="TonB-siderophor"/>
    <property type="match status" value="1"/>
</dbReference>
<dbReference type="Pfam" id="PF07715">
    <property type="entry name" value="Plug"/>
    <property type="match status" value="1"/>
</dbReference>
<feature type="chain" id="PRO_5024796602" evidence="17">
    <location>
        <begin position="34"/>
        <end position="742"/>
    </location>
</feature>
<evidence type="ECO:0000313" key="20">
    <source>
        <dbReference type="EMBL" id="QFZ84110.1"/>
    </source>
</evidence>
<evidence type="ECO:0000259" key="18">
    <source>
        <dbReference type="Pfam" id="PF00593"/>
    </source>
</evidence>
<organism evidence="20 21">
    <name type="scientific">Variovorax paradoxus</name>
    <dbReference type="NCBI Taxonomy" id="34073"/>
    <lineage>
        <taxon>Bacteria</taxon>
        <taxon>Pseudomonadati</taxon>
        <taxon>Pseudomonadota</taxon>
        <taxon>Betaproteobacteria</taxon>
        <taxon>Burkholderiales</taxon>
        <taxon>Comamonadaceae</taxon>
        <taxon>Variovorax</taxon>
    </lineage>
</organism>
<feature type="compositionally biased region" description="Polar residues" evidence="16">
    <location>
        <begin position="77"/>
        <end position="87"/>
    </location>
</feature>
<evidence type="ECO:0000256" key="4">
    <source>
        <dbReference type="ARBA" id="ARBA00022452"/>
    </source>
</evidence>
<proteinExistence type="inferred from homology"/>
<dbReference type="PANTHER" id="PTHR32552">
    <property type="entry name" value="FERRICHROME IRON RECEPTOR-RELATED"/>
    <property type="match status" value="1"/>
</dbReference>
<dbReference type="Pfam" id="PF00593">
    <property type="entry name" value="TonB_dep_Rec_b-barrel"/>
    <property type="match status" value="1"/>
</dbReference>
<feature type="domain" description="TonB-dependent receptor plug" evidence="19">
    <location>
        <begin position="88"/>
        <end position="192"/>
    </location>
</feature>
<keyword evidence="8" id="KW-0408">Iron</keyword>
<evidence type="ECO:0000256" key="11">
    <source>
        <dbReference type="ARBA" id="ARBA00023136"/>
    </source>
</evidence>
<feature type="signal peptide" evidence="17">
    <location>
        <begin position="1"/>
        <end position="33"/>
    </location>
</feature>
<comment type="similarity">
    <text evidence="2 14 15">Belongs to the TonB-dependent receptor family.</text>
</comment>
<dbReference type="EMBL" id="CP045644">
    <property type="protein sequence ID" value="QFZ84110.1"/>
    <property type="molecule type" value="Genomic_DNA"/>
</dbReference>
<dbReference type="InterPro" id="IPR037066">
    <property type="entry name" value="Plug_dom_sf"/>
</dbReference>
<dbReference type="FunFam" id="2.170.130.10:FF:000001">
    <property type="entry name" value="Catecholate siderophore TonB-dependent receptor"/>
    <property type="match status" value="1"/>
</dbReference>
<protein>
    <submittedName>
        <fullName evidence="20">TonB-dependent siderophore receptor</fullName>
    </submittedName>
</protein>
<dbReference type="PANTHER" id="PTHR32552:SF68">
    <property type="entry name" value="FERRICHROME OUTER MEMBRANE TRANSPORTER_PHAGE RECEPTOR"/>
    <property type="match status" value="1"/>
</dbReference>
<evidence type="ECO:0000256" key="12">
    <source>
        <dbReference type="ARBA" id="ARBA00023170"/>
    </source>
</evidence>
<dbReference type="PROSITE" id="PS52016">
    <property type="entry name" value="TONB_DEPENDENT_REC_3"/>
    <property type="match status" value="1"/>
</dbReference>
<evidence type="ECO:0000259" key="19">
    <source>
        <dbReference type="Pfam" id="PF07715"/>
    </source>
</evidence>